<evidence type="ECO:0000313" key="9">
    <source>
        <dbReference type="Proteomes" id="UP000184301"/>
    </source>
</evidence>
<name>A0A1M6LA84_9FIRM</name>
<dbReference type="GO" id="GO:0016625">
    <property type="term" value="F:oxidoreductase activity, acting on the aldehyde or oxo group of donors, iron-sulfur protein as acceptor"/>
    <property type="evidence" value="ECO:0007669"/>
    <property type="project" value="InterPro"/>
</dbReference>
<dbReference type="AlphaFoldDB" id="A0A1M6LA84"/>
<evidence type="ECO:0000256" key="4">
    <source>
        <dbReference type="ARBA" id="ARBA00022737"/>
    </source>
</evidence>
<evidence type="ECO:0000313" key="8">
    <source>
        <dbReference type="EMBL" id="SHJ68049.1"/>
    </source>
</evidence>
<dbReference type="Gene3D" id="3.30.70.20">
    <property type="match status" value="1"/>
</dbReference>
<feature type="domain" description="4Fe-4S ferredoxin-type" evidence="7">
    <location>
        <begin position="40"/>
        <end position="69"/>
    </location>
</feature>
<dbReference type="NCBIfam" id="TIGR02179">
    <property type="entry name" value="PorD_KorD"/>
    <property type="match status" value="1"/>
</dbReference>
<evidence type="ECO:0000259" key="7">
    <source>
        <dbReference type="PROSITE" id="PS51379"/>
    </source>
</evidence>
<evidence type="ECO:0000256" key="6">
    <source>
        <dbReference type="ARBA" id="ARBA00023014"/>
    </source>
</evidence>
<dbReference type="PANTHER" id="PTHR43724:SF1">
    <property type="entry name" value="PYRUVATE SYNTHASE SUBUNIT PORD"/>
    <property type="match status" value="1"/>
</dbReference>
<keyword evidence="9" id="KW-1185">Reference proteome</keyword>
<dbReference type="EMBL" id="FQZY01000014">
    <property type="protein sequence ID" value="SHJ68049.1"/>
    <property type="molecule type" value="Genomic_DNA"/>
</dbReference>
<dbReference type="GO" id="GO:0046872">
    <property type="term" value="F:metal ion binding"/>
    <property type="evidence" value="ECO:0007669"/>
    <property type="project" value="UniProtKB-KW"/>
</dbReference>
<feature type="domain" description="4Fe-4S ferredoxin-type" evidence="7">
    <location>
        <begin position="70"/>
        <end position="99"/>
    </location>
</feature>
<keyword evidence="8" id="KW-0670">Pyruvate</keyword>
<protein>
    <submittedName>
        <fullName evidence="8">Pyruvate ferredoxin oxidoreductase delta subunit</fullName>
    </submittedName>
</protein>
<proteinExistence type="predicted"/>
<keyword evidence="3" id="KW-0479">Metal-binding</keyword>
<dbReference type="STRING" id="1121950.SAMN02745243_01119"/>
<reference evidence="8 9" key="1">
    <citation type="submission" date="2016-11" db="EMBL/GenBank/DDBJ databases">
        <authorList>
            <person name="Jaros S."/>
            <person name="Januszkiewicz K."/>
            <person name="Wedrychowicz H."/>
        </authorList>
    </citation>
    <scope>NUCLEOTIDE SEQUENCE [LARGE SCALE GENOMIC DNA]</scope>
    <source>
        <strain evidence="8 9">DSM 15480</strain>
    </source>
</reference>
<comment type="cofactor">
    <cofactor evidence="1">
        <name>[4Fe-4S] cluster</name>
        <dbReference type="ChEBI" id="CHEBI:49883"/>
    </cofactor>
</comment>
<dbReference type="OrthoDB" id="9794954at2"/>
<organism evidence="8 9">
    <name type="scientific">Hespellia stercorisuis DSM 15480</name>
    <dbReference type="NCBI Taxonomy" id="1121950"/>
    <lineage>
        <taxon>Bacteria</taxon>
        <taxon>Bacillati</taxon>
        <taxon>Bacillota</taxon>
        <taxon>Clostridia</taxon>
        <taxon>Lachnospirales</taxon>
        <taxon>Lachnospiraceae</taxon>
        <taxon>Hespellia</taxon>
    </lineage>
</organism>
<evidence type="ECO:0000256" key="2">
    <source>
        <dbReference type="ARBA" id="ARBA00022485"/>
    </source>
</evidence>
<accession>A0A1M6LA84</accession>
<dbReference type="PROSITE" id="PS51379">
    <property type="entry name" value="4FE4S_FER_2"/>
    <property type="match status" value="2"/>
</dbReference>
<dbReference type="InterPro" id="IPR017900">
    <property type="entry name" value="4Fe4S_Fe_S_CS"/>
</dbReference>
<evidence type="ECO:0000256" key="3">
    <source>
        <dbReference type="ARBA" id="ARBA00022723"/>
    </source>
</evidence>
<dbReference type="PANTHER" id="PTHR43724">
    <property type="entry name" value="PYRUVATE SYNTHASE SUBUNIT PORD"/>
    <property type="match status" value="1"/>
</dbReference>
<keyword evidence="6" id="KW-0411">Iron-sulfur</keyword>
<keyword evidence="5" id="KW-0408">Iron</keyword>
<keyword evidence="4" id="KW-0677">Repeat</keyword>
<dbReference type="PROSITE" id="PS00198">
    <property type="entry name" value="4FE4S_FER_1"/>
    <property type="match status" value="1"/>
</dbReference>
<dbReference type="GO" id="GO:0051539">
    <property type="term" value="F:4 iron, 4 sulfur cluster binding"/>
    <property type="evidence" value="ECO:0007669"/>
    <property type="project" value="UniProtKB-KW"/>
</dbReference>
<sequence>MSLKVKDINEQTRWQDLHMGLHVYEPATSKTFDTGEWRTNTPVLDMEKCRQCLLCVPYCPDSSIPVKDGKRGEFDLGHCKGCGICVSACPFGAITMKEGK</sequence>
<evidence type="ECO:0000256" key="5">
    <source>
        <dbReference type="ARBA" id="ARBA00023004"/>
    </source>
</evidence>
<keyword evidence="2" id="KW-0004">4Fe-4S</keyword>
<dbReference type="InterPro" id="IPR017896">
    <property type="entry name" value="4Fe4S_Fe-S-bd"/>
</dbReference>
<dbReference type="SUPFAM" id="SSF54862">
    <property type="entry name" value="4Fe-4S ferredoxins"/>
    <property type="match status" value="1"/>
</dbReference>
<dbReference type="RefSeq" id="WP_073106603.1">
    <property type="nucleotide sequence ID" value="NZ_FQZY01000014.1"/>
</dbReference>
<dbReference type="Pfam" id="PF00037">
    <property type="entry name" value="Fer4"/>
    <property type="match status" value="2"/>
</dbReference>
<gene>
    <name evidence="8" type="ORF">SAMN02745243_01119</name>
</gene>
<evidence type="ECO:0000256" key="1">
    <source>
        <dbReference type="ARBA" id="ARBA00001966"/>
    </source>
</evidence>
<dbReference type="Proteomes" id="UP000184301">
    <property type="component" value="Unassembled WGS sequence"/>
</dbReference>
<dbReference type="InterPro" id="IPR011898">
    <property type="entry name" value="PorD_KorD"/>
</dbReference>